<dbReference type="Gene3D" id="3.40.50.300">
    <property type="entry name" value="P-loop containing nucleotide triphosphate hydrolases"/>
    <property type="match status" value="2"/>
</dbReference>
<comment type="caution">
    <text evidence="4">The sequence shown here is derived from an EMBL/GenBank/DDBJ whole genome shotgun (WGS) entry which is preliminary data.</text>
</comment>
<keyword evidence="1" id="KW-0234">DNA repair</keyword>
<keyword evidence="1" id="KW-0227">DNA damage</keyword>
<dbReference type="GO" id="GO:0005524">
    <property type="term" value="F:ATP binding"/>
    <property type="evidence" value="ECO:0007669"/>
    <property type="project" value="UniProtKB-KW"/>
</dbReference>
<protein>
    <recommendedName>
        <fullName evidence="1">ATP-dependent DNA helicase</fullName>
        <ecNumber evidence="1">5.6.2.3</ecNumber>
    </recommendedName>
</protein>
<organism evidence="4 5">
    <name type="scientific">Xylaria hypoxylon</name>
    <dbReference type="NCBI Taxonomy" id="37992"/>
    <lineage>
        <taxon>Eukaryota</taxon>
        <taxon>Fungi</taxon>
        <taxon>Dikarya</taxon>
        <taxon>Ascomycota</taxon>
        <taxon>Pezizomycotina</taxon>
        <taxon>Sordariomycetes</taxon>
        <taxon>Xylariomycetidae</taxon>
        <taxon>Xylariales</taxon>
        <taxon>Xylariaceae</taxon>
        <taxon>Xylaria</taxon>
    </lineage>
</organism>
<keyword evidence="1" id="KW-0378">Hydrolase</keyword>
<feature type="compositionally biased region" description="Basic and acidic residues" evidence="2">
    <location>
        <begin position="39"/>
        <end position="57"/>
    </location>
</feature>
<dbReference type="PANTHER" id="PTHR47642:SF7">
    <property type="entry name" value="ATP-DEPENDENT DNA HELICASE PIF1"/>
    <property type="match status" value="1"/>
</dbReference>
<feature type="domain" description="DNA helicase Pif1-like DEAD-box helicase" evidence="3">
    <location>
        <begin position="196"/>
        <end position="342"/>
    </location>
</feature>
<dbReference type="GO" id="GO:0006310">
    <property type="term" value="P:DNA recombination"/>
    <property type="evidence" value="ECO:0007669"/>
    <property type="project" value="UniProtKB-KW"/>
</dbReference>
<dbReference type="Pfam" id="PF05970">
    <property type="entry name" value="PIF1"/>
    <property type="match status" value="1"/>
</dbReference>
<dbReference type="Proteomes" id="UP000297716">
    <property type="component" value="Unassembled WGS sequence"/>
</dbReference>
<dbReference type="EC" id="5.6.2.3" evidence="1"/>
<gene>
    <name evidence="4" type="ORF">E0Z10_g3608</name>
</gene>
<keyword evidence="1" id="KW-0347">Helicase</keyword>
<feature type="compositionally biased region" description="Polar residues" evidence="2">
    <location>
        <begin position="91"/>
        <end position="101"/>
    </location>
</feature>
<dbReference type="GO" id="GO:0000723">
    <property type="term" value="P:telomere maintenance"/>
    <property type="evidence" value="ECO:0007669"/>
    <property type="project" value="InterPro"/>
</dbReference>
<accession>A0A4Z0Z9E0</accession>
<reference evidence="4 5" key="1">
    <citation type="submission" date="2019-03" db="EMBL/GenBank/DDBJ databases">
        <title>Draft genome sequence of Xylaria hypoxylon DSM 108379, a ubiquitous saprotrophic-parasitic fungi on hardwood.</title>
        <authorList>
            <person name="Buettner E."/>
            <person name="Leonhardt S."/>
            <person name="Gebauer A.M."/>
            <person name="Liers C."/>
            <person name="Hofrichter M."/>
            <person name="Kellner H."/>
        </authorList>
    </citation>
    <scope>NUCLEOTIDE SEQUENCE [LARGE SCALE GENOMIC DNA]</scope>
    <source>
        <strain evidence="4 5">DSM 108379</strain>
    </source>
</reference>
<dbReference type="InterPro" id="IPR027417">
    <property type="entry name" value="P-loop_NTPase"/>
</dbReference>
<keyword evidence="5" id="KW-1185">Reference proteome</keyword>
<sequence length="695" mass="77938">MSASFAGFLSNGFPGHESARAEAGNPPKRLDTKAFGPRANHESEDGEPQRKRCRVTEDSLPEPEVISLLSSDEEDNSTVKHTKRSPRRSQHQLQQPHGQDSTLDVYCSGSVVSPQFTHVREDINTTPIPSVGDDEAYRAATQDSMSLNTESLLFTPSSIPSSIPTSTNPEGSQLINQDGEHQDQVRIPIKEPSLCPEQAELVDIILSGRNVFYTGSAGCGKSTVLKAFTKRLRDRGLHVDIVAPTGISALGVGGSTTFVYAGWSLSSLKQPLKKVRLGAHGKYVRKRLKDTDVLVIDEISMVENFHFERLNAVLQEARSSYKPFGGVQVVVTGDFHQLPPVKPFEHCLECGEELIPNRSEESYSCKKHGVFHDENKWAFKSEAWDLCHFVYFHLKTIHRQNDETFIKILQKCRIGQPLTGDDTDVLMNHPCKTGNATKLYARRDEVRRHNQIRFDKLLSEKHSYPCLDDFNMNPQHQNLERHSRRSYDGSLDSLKDHRFEAKAEFKKGMLVVLLTNLDLSRKLCNGSQGIICGYEEFDPNKLPKVPTKKDPAPENGIHGDYAEMREMYIRTFMGREGITKKFWPVVKFLNGEQRTIFAECSVHPLGNKEPYSLLSRTQIPLAPAWAMSIHKSQSLTLDRVIVDLTRAWEEGQVYVALSRATSLSGLKIEGDPKGLTVGKGGNSEVRKFHSDKFGL</sequence>
<evidence type="ECO:0000259" key="3">
    <source>
        <dbReference type="Pfam" id="PF05970"/>
    </source>
</evidence>
<dbReference type="CDD" id="cd18809">
    <property type="entry name" value="SF1_C_RecD"/>
    <property type="match status" value="1"/>
</dbReference>
<dbReference type="STRING" id="37992.A0A4Z0Z9E0"/>
<keyword evidence="1" id="KW-0067">ATP-binding</keyword>
<comment type="catalytic activity">
    <reaction evidence="1">
        <text>ATP + H2O = ADP + phosphate + H(+)</text>
        <dbReference type="Rhea" id="RHEA:13065"/>
        <dbReference type="ChEBI" id="CHEBI:15377"/>
        <dbReference type="ChEBI" id="CHEBI:15378"/>
        <dbReference type="ChEBI" id="CHEBI:30616"/>
        <dbReference type="ChEBI" id="CHEBI:43474"/>
        <dbReference type="ChEBI" id="CHEBI:456216"/>
        <dbReference type="EC" id="5.6.2.3"/>
    </reaction>
</comment>
<dbReference type="InterPro" id="IPR010285">
    <property type="entry name" value="DNA_helicase_pif1-like_DEAD"/>
</dbReference>
<keyword evidence="1" id="KW-0233">DNA recombination</keyword>
<evidence type="ECO:0000256" key="2">
    <source>
        <dbReference type="SAM" id="MobiDB-lite"/>
    </source>
</evidence>
<evidence type="ECO:0000313" key="5">
    <source>
        <dbReference type="Proteomes" id="UP000297716"/>
    </source>
</evidence>
<dbReference type="InterPro" id="IPR051055">
    <property type="entry name" value="PIF1_helicase"/>
</dbReference>
<dbReference type="GO" id="GO:0043139">
    <property type="term" value="F:5'-3' DNA helicase activity"/>
    <property type="evidence" value="ECO:0007669"/>
    <property type="project" value="UniProtKB-EC"/>
</dbReference>
<dbReference type="PANTHER" id="PTHR47642">
    <property type="entry name" value="ATP-DEPENDENT DNA HELICASE"/>
    <property type="match status" value="1"/>
</dbReference>
<evidence type="ECO:0000256" key="1">
    <source>
        <dbReference type="RuleBase" id="RU363044"/>
    </source>
</evidence>
<keyword evidence="1" id="KW-0547">Nucleotide-binding</keyword>
<name>A0A4Z0Z9E0_9PEZI</name>
<feature type="region of interest" description="Disordered" evidence="2">
    <location>
        <begin position="1"/>
        <end position="101"/>
    </location>
</feature>
<dbReference type="EMBL" id="SKBN01000051">
    <property type="protein sequence ID" value="TGJ85182.1"/>
    <property type="molecule type" value="Genomic_DNA"/>
</dbReference>
<dbReference type="GO" id="GO:0016887">
    <property type="term" value="F:ATP hydrolysis activity"/>
    <property type="evidence" value="ECO:0007669"/>
    <property type="project" value="RHEA"/>
</dbReference>
<dbReference type="GO" id="GO:0006281">
    <property type="term" value="P:DNA repair"/>
    <property type="evidence" value="ECO:0007669"/>
    <property type="project" value="UniProtKB-KW"/>
</dbReference>
<evidence type="ECO:0000313" key="4">
    <source>
        <dbReference type="EMBL" id="TGJ85182.1"/>
    </source>
</evidence>
<dbReference type="AlphaFoldDB" id="A0A4Z0Z9E0"/>
<feature type="compositionally biased region" description="Basic residues" evidence="2">
    <location>
        <begin position="80"/>
        <end position="90"/>
    </location>
</feature>
<dbReference type="OrthoDB" id="432234at2759"/>
<comment type="cofactor">
    <cofactor evidence="1">
        <name>Mg(2+)</name>
        <dbReference type="ChEBI" id="CHEBI:18420"/>
    </cofactor>
</comment>
<proteinExistence type="inferred from homology"/>
<dbReference type="SUPFAM" id="SSF52540">
    <property type="entry name" value="P-loop containing nucleoside triphosphate hydrolases"/>
    <property type="match status" value="2"/>
</dbReference>
<comment type="similarity">
    <text evidence="1">Belongs to the helicase family.</text>
</comment>